<evidence type="ECO:0000313" key="4">
    <source>
        <dbReference type="EMBL" id="ATQ42507.1"/>
    </source>
</evidence>
<dbReference type="InterPro" id="IPR031100">
    <property type="entry name" value="LOG_fam"/>
</dbReference>
<comment type="similarity">
    <text evidence="2 3">Belongs to the LOG family.</text>
</comment>
<dbReference type="NCBIfam" id="TIGR00730">
    <property type="entry name" value="Rossman fold protein, TIGR00730 family"/>
    <property type="match status" value="1"/>
</dbReference>
<proteinExistence type="inferred from homology"/>
<protein>
    <recommendedName>
        <fullName evidence="3">Cytokinin riboside 5'-monophosphate phosphoribohydrolase</fullName>
        <ecNumber evidence="3">3.2.2.n1</ecNumber>
    </recommendedName>
</protein>
<dbReference type="GO" id="GO:0008714">
    <property type="term" value="F:AMP nucleosidase activity"/>
    <property type="evidence" value="ECO:0007669"/>
    <property type="project" value="UniProtKB-EC"/>
</dbReference>
<accession>A0A2D2AX42</accession>
<evidence type="ECO:0000256" key="1">
    <source>
        <dbReference type="ARBA" id="ARBA00000274"/>
    </source>
</evidence>
<name>A0A2D2AX42_9CAUL</name>
<keyword evidence="3" id="KW-0378">Hydrolase</keyword>
<dbReference type="Gene3D" id="3.40.50.450">
    <property type="match status" value="1"/>
</dbReference>
<organism evidence="4 5">
    <name type="scientific">Caulobacter mirabilis</name>
    <dbReference type="NCBI Taxonomy" id="69666"/>
    <lineage>
        <taxon>Bacteria</taxon>
        <taxon>Pseudomonadati</taxon>
        <taxon>Pseudomonadota</taxon>
        <taxon>Alphaproteobacteria</taxon>
        <taxon>Caulobacterales</taxon>
        <taxon>Caulobacteraceae</taxon>
        <taxon>Caulobacter</taxon>
    </lineage>
</organism>
<dbReference type="AlphaFoldDB" id="A0A2D2AX42"/>
<evidence type="ECO:0000256" key="3">
    <source>
        <dbReference type="RuleBase" id="RU363015"/>
    </source>
</evidence>
<dbReference type="InterPro" id="IPR005269">
    <property type="entry name" value="LOG"/>
</dbReference>
<dbReference type="GO" id="GO:0009691">
    <property type="term" value="P:cytokinin biosynthetic process"/>
    <property type="evidence" value="ECO:0007669"/>
    <property type="project" value="UniProtKB-UniRule"/>
</dbReference>
<dbReference type="Proteomes" id="UP000228945">
    <property type="component" value="Chromosome"/>
</dbReference>
<comment type="catalytic activity">
    <reaction evidence="1">
        <text>AMP + H2O = D-ribose 5-phosphate + adenine</text>
        <dbReference type="Rhea" id="RHEA:20129"/>
        <dbReference type="ChEBI" id="CHEBI:15377"/>
        <dbReference type="ChEBI" id="CHEBI:16708"/>
        <dbReference type="ChEBI" id="CHEBI:78346"/>
        <dbReference type="ChEBI" id="CHEBI:456215"/>
        <dbReference type="EC" id="3.2.2.4"/>
    </reaction>
</comment>
<gene>
    <name evidence="4" type="ORF">CSW64_08805</name>
</gene>
<dbReference type="RefSeq" id="WP_099621764.1">
    <property type="nucleotide sequence ID" value="NZ_CP024201.1"/>
</dbReference>
<dbReference type="EMBL" id="CP024201">
    <property type="protein sequence ID" value="ATQ42507.1"/>
    <property type="molecule type" value="Genomic_DNA"/>
</dbReference>
<dbReference type="PANTHER" id="PTHR31223">
    <property type="entry name" value="LOG FAMILY PROTEIN YJL055W"/>
    <property type="match status" value="1"/>
</dbReference>
<evidence type="ECO:0000313" key="5">
    <source>
        <dbReference type="Proteomes" id="UP000228945"/>
    </source>
</evidence>
<dbReference type="GO" id="GO:0005829">
    <property type="term" value="C:cytosol"/>
    <property type="evidence" value="ECO:0007669"/>
    <property type="project" value="TreeGrafter"/>
</dbReference>
<dbReference type="PANTHER" id="PTHR31223:SF70">
    <property type="entry name" value="LOG FAMILY PROTEIN YJL055W"/>
    <property type="match status" value="1"/>
</dbReference>
<keyword evidence="5" id="KW-1185">Reference proteome</keyword>
<dbReference type="EC" id="3.2.2.n1" evidence="3"/>
<sequence>MPNQPGRLDSVCVYCGSSNDADPEFLEAAYEVGAEIARAGMRFVYGGGGVGLMGASARGAHDARGKVLGIIPDFLRGREQPFDDVETVIVSSMHERKMMMFERSDAFVVLPGGIGTLEEIVELLSWQRLGLHEKPVVFYNPRGFWDPLFELFEHTIRERLSPPDFAKAWRSVDKVEDVVPAIRSMSVVRDADAVHPDTARLT</sequence>
<dbReference type="KEGG" id="cmb:CSW64_08805"/>
<dbReference type="SUPFAM" id="SSF102405">
    <property type="entry name" value="MCP/YpsA-like"/>
    <property type="match status" value="1"/>
</dbReference>
<evidence type="ECO:0000256" key="2">
    <source>
        <dbReference type="ARBA" id="ARBA00006763"/>
    </source>
</evidence>
<dbReference type="OrthoDB" id="9801098at2"/>
<reference evidence="4 5" key="1">
    <citation type="submission" date="2017-10" db="EMBL/GenBank/DDBJ databases">
        <title>Genome sequence of Caulobacter mirabilis FWC38.</title>
        <authorList>
            <person name="Fiebig A."/>
            <person name="Crosson S."/>
        </authorList>
    </citation>
    <scope>NUCLEOTIDE SEQUENCE [LARGE SCALE GENOMIC DNA]</scope>
    <source>
        <strain evidence="4 5">FWC 38</strain>
    </source>
</reference>
<dbReference type="Pfam" id="PF03641">
    <property type="entry name" value="Lysine_decarbox"/>
    <property type="match status" value="1"/>
</dbReference>
<keyword evidence="3" id="KW-0203">Cytokinin biosynthesis</keyword>